<reference evidence="2 3" key="2">
    <citation type="submission" date="2024-05" db="EMBL/GenBank/DDBJ databases">
        <authorList>
            <person name="Chen Y."/>
            <person name="Shah S."/>
            <person name="Dougan E. K."/>
            <person name="Thang M."/>
            <person name="Chan C."/>
        </authorList>
    </citation>
    <scope>NUCLEOTIDE SEQUENCE [LARGE SCALE GENOMIC DNA]</scope>
</reference>
<dbReference type="GO" id="GO:0016301">
    <property type="term" value="F:kinase activity"/>
    <property type="evidence" value="ECO:0007669"/>
    <property type="project" value="UniProtKB-KW"/>
</dbReference>
<gene>
    <name evidence="1" type="ORF">C1SCF055_LOCUS2107</name>
</gene>
<accession>A0A9P1BHR9</accession>
<feature type="non-terminal residue" evidence="1">
    <location>
        <position position="1"/>
    </location>
</feature>
<comment type="caution">
    <text evidence="1">The sequence shown here is derived from an EMBL/GenBank/DDBJ whole genome shotgun (WGS) entry which is preliminary data.</text>
</comment>
<evidence type="ECO:0000313" key="2">
    <source>
        <dbReference type="EMBL" id="CAL4760931.1"/>
    </source>
</evidence>
<reference evidence="1" key="1">
    <citation type="submission" date="2022-10" db="EMBL/GenBank/DDBJ databases">
        <authorList>
            <person name="Chen Y."/>
            <person name="Dougan E. K."/>
            <person name="Chan C."/>
            <person name="Rhodes N."/>
            <person name="Thang M."/>
        </authorList>
    </citation>
    <scope>NUCLEOTIDE SEQUENCE</scope>
</reference>
<dbReference type="EMBL" id="CAMXCT030000087">
    <property type="protein sequence ID" value="CAL4760931.1"/>
    <property type="molecule type" value="Genomic_DNA"/>
</dbReference>
<keyword evidence="3" id="KW-1185">Reference proteome</keyword>
<organism evidence="1">
    <name type="scientific">Cladocopium goreaui</name>
    <dbReference type="NCBI Taxonomy" id="2562237"/>
    <lineage>
        <taxon>Eukaryota</taxon>
        <taxon>Sar</taxon>
        <taxon>Alveolata</taxon>
        <taxon>Dinophyceae</taxon>
        <taxon>Suessiales</taxon>
        <taxon>Symbiodiniaceae</taxon>
        <taxon>Cladocopium</taxon>
    </lineage>
</organism>
<evidence type="ECO:0000313" key="3">
    <source>
        <dbReference type="Proteomes" id="UP001152797"/>
    </source>
</evidence>
<keyword evidence="2" id="KW-0418">Kinase</keyword>
<name>A0A9P1BHR9_9DINO</name>
<dbReference type="EMBL" id="CAMXCT020000087">
    <property type="protein sequence ID" value="CAL1126994.1"/>
    <property type="molecule type" value="Genomic_DNA"/>
</dbReference>
<dbReference type="Proteomes" id="UP001152797">
    <property type="component" value="Unassembled WGS sequence"/>
</dbReference>
<protein>
    <submittedName>
        <fullName evidence="2">SNF1-like protein kinase ssp2</fullName>
    </submittedName>
</protein>
<dbReference type="AlphaFoldDB" id="A0A9P1BHR9"/>
<sequence length="112" mass="11602">EAARAELEQSVVDDDGKAAAPAPLLIVLGGGDFGREEVLLKKLELLIGLSRLAQYEKGGVHIMAAGELAPALLGGVLGMPMGDGLSLDGAIKAALREAKAKIDSPVARLFWK</sequence>
<proteinExistence type="predicted"/>
<keyword evidence="2" id="KW-0808">Transferase</keyword>
<dbReference type="EMBL" id="CAMXCT010000087">
    <property type="protein sequence ID" value="CAI3973619.1"/>
    <property type="molecule type" value="Genomic_DNA"/>
</dbReference>
<evidence type="ECO:0000313" key="1">
    <source>
        <dbReference type="EMBL" id="CAI3973619.1"/>
    </source>
</evidence>